<evidence type="ECO:0000256" key="3">
    <source>
        <dbReference type="ARBA" id="ARBA00022801"/>
    </source>
</evidence>
<keyword evidence="4" id="KW-0460">Magnesium</keyword>
<gene>
    <name evidence="6" type="ORF">ACCI49_13120</name>
</gene>
<sequence>MDYKSVITADDFALDEGATDGILYCLDKQLIDSVSVCVNASPRKQELESYIAKLIVYPVSVGLHINLTEGVALNATTPQTSDMKLFDASRIFTMGESVSYGIWRLEILAQLEKFMRLFRRPPAHIDCHQHIAYLIPEAFSAMLSVAVEKNIDIRSPQPFITGLRMVGFKQKVHCRYQVNLGFCPWQRSRQLAAVYKRYVVSLKTADVDINFGDCEHRYVSSNIQSLELVSHPRIENNTVNRDIRFLEKLHTMQ</sequence>
<evidence type="ECO:0000313" key="6">
    <source>
        <dbReference type="EMBL" id="MFA0811858.1"/>
    </source>
</evidence>
<name>A0ABV4P1P1_9GAMM</name>
<comment type="cofactor">
    <cofactor evidence="1">
        <name>Mg(2+)</name>
        <dbReference type="ChEBI" id="CHEBI:18420"/>
    </cofactor>
</comment>
<dbReference type="Proteomes" id="UP001569428">
    <property type="component" value="Unassembled WGS sequence"/>
</dbReference>
<evidence type="ECO:0000256" key="1">
    <source>
        <dbReference type="ARBA" id="ARBA00001946"/>
    </source>
</evidence>
<dbReference type="PANTHER" id="PTHR31609">
    <property type="entry name" value="YDJC DEACETYLASE FAMILY MEMBER"/>
    <property type="match status" value="1"/>
</dbReference>
<keyword evidence="3" id="KW-0378">Hydrolase</keyword>
<dbReference type="RefSeq" id="WP_371839465.1">
    <property type="nucleotide sequence ID" value="NZ_JBGMEK010000027.1"/>
</dbReference>
<protein>
    <submittedName>
        <fullName evidence="6">ChbG/HpnK family deacetylase</fullName>
    </submittedName>
</protein>
<organism evidence="6 7">
    <name type="scientific">Microbulbifer epialgicus</name>
    <dbReference type="NCBI Taxonomy" id="393907"/>
    <lineage>
        <taxon>Bacteria</taxon>
        <taxon>Pseudomonadati</taxon>
        <taxon>Pseudomonadota</taxon>
        <taxon>Gammaproteobacteria</taxon>
        <taxon>Cellvibrionales</taxon>
        <taxon>Microbulbiferaceae</taxon>
        <taxon>Microbulbifer</taxon>
    </lineage>
</organism>
<proteinExistence type="predicted"/>
<dbReference type="Pfam" id="PF04794">
    <property type="entry name" value="YdjC"/>
    <property type="match status" value="1"/>
</dbReference>
<comment type="caution">
    <text evidence="6">The sequence shown here is derived from an EMBL/GenBank/DDBJ whole genome shotgun (WGS) entry which is preliminary data.</text>
</comment>
<dbReference type="InterPro" id="IPR011330">
    <property type="entry name" value="Glyco_hydro/deAcase_b/a-brl"/>
</dbReference>
<dbReference type="EMBL" id="JBGMEK010000027">
    <property type="protein sequence ID" value="MFA0811858.1"/>
    <property type="molecule type" value="Genomic_DNA"/>
</dbReference>
<keyword evidence="5" id="KW-0119">Carbohydrate metabolism</keyword>
<keyword evidence="2" id="KW-0479">Metal-binding</keyword>
<evidence type="ECO:0000256" key="4">
    <source>
        <dbReference type="ARBA" id="ARBA00022842"/>
    </source>
</evidence>
<dbReference type="Gene3D" id="3.20.20.370">
    <property type="entry name" value="Glycoside hydrolase/deacetylase"/>
    <property type="match status" value="1"/>
</dbReference>
<evidence type="ECO:0000313" key="7">
    <source>
        <dbReference type="Proteomes" id="UP001569428"/>
    </source>
</evidence>
<dbReference type="PANTHER" id="PTHR31609:SF1">
    <property type="entry name" value="CARBOHYDRATE DEACETYLASE"/>
    <property type="match status" value="1"/>
</dbReference>
<dbReference type="InterPro" id="IPR006879">
    <property type="entry name" value="YdjC-like"/>
</dbReference>
<evidence type="ECO:0000256" key="5">
    <source>
        <dbReference type="ARBA" id="ARBA00023277"/>
    </source>
</evidence>
<reference evidence="6 7" key="1">
    <citation type="submission" date="2024-08" db="EMBL/GenBank/DDBJ databases">
        <authorList>
            <person name="Ishaq N."/>
        </authorList>
    </citation>
    <scope>NUCLEOTIDE SEQUENCE [LARGE SCALE GENOMIC DNA]</scope>
    <source>
        <strain evidence="6 7">DSM 18651</strain>
    </source>
</reference>
<evidence type="ECO:0000256" key="2">
    <source>
        <dbReference type="ARBA" id="ARBA00022723"/>
    </source>
</evidence>
<keyword evidence="7" id="KW-1185">Reference proteome</keyword>
<dbReference type="SUPFAM" id="SSF88713">
    <property type="entry name" value="Glycoside hydrolase/deacetylase"/>
    <property type="match status" value="1"/>
</dbReference>
<accession>A0ABV4P1P1</accession>